<dbReference type="Gene3D" id="3.30.420.130">
    <property type="entry name" value="Dinitrogenase iron-molybdenum cofactor biosynthesis domain"/>
    <property type="match status" value="1"/>
</dbReference>
<dbReference type="eggNOG" id="COG1433">
    <property type="taxonomic scope" value="Bacteria"/>
</dbReference>
<sequence>MLIAVSAFGKNQDSEVNPRLGRCEYFVLYDTDTDKYSSIDNTGRFSQGAAGIATASLLSNQKVQVVITGNIGPNAYTALEAAGIEVFTGAKGTAQDVIKDYQKDLLSKANAPNVGPHGR</sequence>
<gene>
    <name evidence="2" type="ordered locus">Dred_0659</name>
</gene>
<proteinExistence type="predicted"/>
<dbReference type="InterPro" id="IPR036105">
    <property type="entry name" value="DiNase_FeMo-co_biosyn_sf"/>
</dbReference>
<dbReference type="KEGG" id="drm:Dred_0659"/>
<dbReference type="OrthoDB" id="9807451at2"/>
<dbReference type="InterPro" id="IPR003731">
    <property type="entry name" value="Di-Nase_FeMo-co_biosynth"/>
</dbReference>
<name>A4J295_DESRM</name>
<reference evidence="2 3" key="1">
    <citation type="submission" date="2007-03" db="EMBL/GenBank/DDBJ databases">
        <title>Complete sequence of Desulfotomaculum reducens MI-1.</title>
        <authorList>
            <consortium name="US DOE Joint Genome Institute"/>
            <person name="Copeland A."/>
            <person name="Lucas S."/>
            <person name="Lapidus A."/>
            <person name="Barry K."/>
            <person name="Detter J.C."/>
            <person name="Glavina del Rio T."/>
            <person name="Hammon N."/>
            <person name="Israni S."/>
            <person name="Dalin E."/>
            <person name="Tice H."/>
            <person name="Pitluck S."/>
            <person name="Sims D."/>
            <person name="Brettin T."/>
            <person name="Bruce D."/>
            <person name="Han C."/>
            <person name="Tapia R."/>
            <person name="Schmutz J."/>
            <person name="Larimer F."/>
            <person name="Land M."/>
            <person name="Hauser L."/>
            <person name="Kyrpides N."/>
            <person name="Kim E."/>
            <person name="Tebo B.M."/>
            <person name="Richardson P."/>
        </authorList>
    </citation>
    <scope>NUCLEOTIDE SEQUENCE [LARGE SCALE GENOMIC DNA]</scope>
    <source>
        <strain evidence="2 3">MI-1</strain>
    </source>
</reference>
<dbReference type="Pfam" id="PF02579">
    <property type="entry name" value="Nitro_FeMo-Co"/>
    <property type="match status" value="1"/>
</dbReference>
<dbReference type="RefSeq" id="WP_011877034.1">
    <property type="nucleotide sequence ID" value="NC_009253.1"/>
</dbReference>
<dbReference type="SUPFAM" id="SSF53146">
    <property type="entry name" value="Nitrogenase accessory factor-like"/>
    <property type="match status" value="1"/>
</dbReference>
<dbReference type="AlphaFoldDB" id="A4J295"/>
<evidence type="ECO:0000259" key="1">
    <source>
        <dbReference type="Pfam" id="PF02579"/>
    </source>
</evidence>
<evidence type="ECO:0000313" key="2">
    <source>
        <dbReference type="EMBL" id="ABO49198.1"/>
    </source>
</evidence>
<dbReference type="PANTHER" id="PTHR42983">
    <property type="entry name" value="DINITROGENASE IRON-MOLYBDENUM COFACTOR PROTEIN-RELATED"/>
    <property type="match status" value="1"/>
</dbReference>
<dbReference type="STRING" id="349161.Dred_0659"/>
<accession>A4J295</accession>
<evidence type="ECO:0000313" key="3">
    <source>
        <dbReference type="Proteomes" id="UP000001556"/>
    </source>
</evidence>
<protein>
    <submittedName>
        <fullName evidence="2">Dinitrogenase iron-molybdenum cofactor biosynthesis</fullName>
    </submittedName>
</protein>
<feature type="domain" description="Dinitrogenase iron-molybdenum cofactor biosynthesis" evidence="1">
    <location>
        <begin position="13"/>
        <end position="103"/>
    </location>
</feature>
<dbReference type="InterPro" id="IPR033913">
    <property type="entry name" value="MTH1175_dom"/>
</dbReference>
<organism evidence="2 3">
    <name type="scientific">Desulforamulus reducens (strain ATCC BAA-1160 / DSM 100696 / MI-1)</name>
    <name type="common">Desulfotomaculum reducens</name>
    <dbReference type="NCBI Taxonomy" id="349161"/>
    <lineage>
        <taxon>Bacteria</taxon>
        <taxon>Bacillati</taxon>
        <taxon>Bacillota</taxon>
        <taxon>Clostridia</taxon>
        <taxon>Eubacteriales</taxon>
        <taxon>Peptococcaceae</taxon>
        <taxon>Desulforamulus</taxon>
    </lineage>
</organism>
<keyword evidence="3" id="KW-1185">Reference proteome</keyword>
<dbReference type="HOGENOM" id="CLU_104194_0_0_9"/>
<dbReference type="EMBL" id="CP000612">
    <property type="protein sequence ID" value="ABO49198.1"/>
    <property type="molecule type" value="Genomic_DNA"/>
</dbReference>
<dbReference type="PANTHER" id="PTHR42983:SF1">
    <property type="entry name" value="IRON-MOLYBDENUM PROTEIN"/>
    <property type="match status" value="1"/>
</dbReference>
<dbReference type="Proteomes" id="UP000001556">
    <property type="component" value="Chromosome"/>
</dbReference>
<dbReference type="CDD" id="cd00851">
    <property type="entry name" value="MTH1175"/>
    <property type="match status" value="1"/>
</dbReference>